<dbReference type="GO" id="GO:0016740">
    <property type="term" value="F:transferase activity"/>
    <property type="evidence" value="ECO:0007669"/>
    <property type="project" value="UniProtKB-KW"/>
</dbReference>
<evidence type="ECO:0000313" key="3">
    <source>
        <dbReference type="EMBL" id="TPW31809.1"/>
    </source>
</evidence>
<feature type="domain" description="Glycosyltransferase 2-like" evidence="2">
    <location>
        <begin position="6"/>
        <end position="135"/>
    </location>
</feature>
<dbReference type="InterPro" id="IPR029044">
    <property type="entry name" value="Nucleotide-diphossugar_trans"/>
</dbReference>
<organism evidence="3 4">
    <name type="scientific">Martelella alba</name>
    <dbReference type="NCBI Taxonomy" id="2590451"/>
    <lineage>
        <taxon>Bacteria</taxon>
        <taxon>Pseudomonadati</taxon>
        <taxon>Pseudomonadota</taxon>
        <taxon>Alphaproteobacteria</taxon>
        <taxon>Hyphomicrobiales</taxon>
        <taxon>Aurantimonadaceae</taxon>
        <taxon>Martelella</taxon>
    </lineage>
</organism>
<dbReference type="RefSeq" id="WP_141148582.1">
    <property type="nucleotide sequence ID" value="NZ_VHLG01000003.1"/>
</dbReference>
<dbReference type="PANTHER" id="PTHR43685:SF3">
    <property type="entry name" value="SLR2126 PROTEIN"/>
    <property type="match status" value="1"/>
</dbReference>
<dbReference type="CDD" id="cd00761">
    <property type="entry name" value="Glyco_tranf_GTA_type"/>
    <property type="match status" value="1"/>
</dbReference>
<protein>
    <submittedName>
        <fullName evidence="3">Glycosyltransferase family 2 protein</fullName>
    </submittedName>
</protein>
<evidence type="ECO:0000259" key="2">
    <source>
        <dbReference type="Pfam" id="PF00535"/>
    </source>
</evidence>
<comment type="caution">
    <text evidence="3">The sequence shown here is derived from an EMBL/GenBank/DDBJ whole genome shotgun (WGS) entry which is preliminary data.</text>
</comment>
<dbReference type="Pfam" id="PF00535">
    <property type="entry name" value="Glycos_transf_2"/>
    <property type="match status" value="1"/>
</dbReference>
<dbReference type="OrthoDB" id="6116224at2"/>
<keyword evidence="1" id="KW-1133">Transmembrane helix</keyword>
<evidence type="ECO:0000313" key="4">
    <source>
        <dbReference type="Proteomes" id="UP000318801"/>
    </source>
</evidence>
<dbReference type="SUPFAM" id="SSF53448">
    <property type="entry name" value="Nucleotide-diphospho-sugar transferases"/>
    <property type="match status" value="1"/>
</dbReference>
<sequence length="313" mass="34942">MGKRFTVMICTRRRQEQLYACLRSLLPQLDGSGHVVVVVENDSAEYSRRVVDECSRARPDVTFIYALETEVGLSSVRNKCLTLALEQAPEWLVFIDDDETARPGWLEAVARGIDTFDADVLAGPVQYVLPKELPLFYQPPKPLRNAHGKVMKSAATHNAAMRKAFLGGQAEGLRFDPLFQFLGGEDVAFFRRVTAVGGRIIWLDDAVVEEIVVPSRICLSHNFACWQRGASSVMVEIIAEKGRLSALFRFMPRIVEATVFGFAMTLAGAVIMIFTRRKGVDIILRGLKKVVAIVGWFRGFFGLSPQPYRRDAA</sequence>
<name>A0A506UFW4_9HYPH</name>
<evidence type="ECO:0000256" key="1">
    <source>
        <dbReference type="SAM" id="Phobius"/>
    </source>
</evidence>
<proteinExistence type="predicted"/>
<dbReference type="Gene3D" id="3.90.550.10">
    <property type="entry name" value="Spore Coat Polysaccharide Biosynthesis Protein SpsA, Chain A"/>
    <property type="match status" value="1"/>
</dbReference>
<dbReference type="PANTHER" id="PTHR43685">
    <property type="entry name" value="GLYCOSYLTRANSFERASE"/>
    <property type="match status" value="1"/>
</dbReference>
<feature type="transmembrane region" description="Helical" evidence="1">
    <location>
        <begin position="257"/>
        <end position="275"/>
    </location>
</feature>
<dbReference type="InterPro" id="IPR050834">
    <property type="entry name" value="Glycosyltransf_2"/>
</dbReference>
<accession>A0A506UFW4</accession>
<keyword evidence="1" id="KW-0472">Membrane</keyword>
<reference evidence="3 4" key="1">
    <citation type="submission" date="2019-06" db="EMBL/GenBank/DDBJ databases">
        <authorList>
            <person name="Li M."/>
        </authorList>
    </citation>
    <scope>NUCLEOTIDE SEQUENCE [LARGE SCALE GENOMIC DNA]</scope>
    <source>
        <strain evidence="3 4">BGMRC2036</strain>
    </source>
</reference>
<dbReference type="AlphaFoldDB" id="A0A506UFW4"/>
<dbReference type="Proteomes" id="UP000318801">
    <property type="component" value="Unassembled WGS sequence"/>
</dbReference>
<keyword evidence="4" id="KW-1185">Reference proteome</keyword>
<keyword evidence="1" id="KW-0812">Transmembrane</keyword>
<gene>
    <name evidence="3" type="ORF">FJU08_08720</name>
</gene>
<dbReference type="InterPro" id="IPR001173">
    <property type="entry name" value="Glyco_trans_2-like"/>
</dbReference>
<dbReference type="EMBL" id="VHLG01000003">
    <property type="protein sequence ID" value="TPW31809.1"/>
    <property type="molecule type" value="Genomic_DNA"/>
</dbReference>
<keyword evidence="3" id="KW-0808">Transferase</keyword>